<evidence type="ECO:0000259" key="12">
    <source>
        <dbReference type="PROSITE" id="PS50109"/>
    </source>
</evidence>
<dbReference type="EC" id="2.7.13.3" evidence="3"/>
<keyword evidence="6 11" id="KW-0812">Transmembrane</keyword>
<evidence type="ECO:0000256" key="3">
    <source>
        <dbReference type="ARBA" id="ARBA00012438"/>
    </source>
</evidence>
<organism evidence="14 15">
    <name type="scientific">Halomonas daqiaonensis</name>
    <dbReference type="NCBI Taxonomy" id="650850"/>
    <lineage>
        <taxon>Bacteria</taxon>
        <taxon>Pseudomonadati</taxon>
        <taxon>Pseudomonadota</taxon>
        <taxon>Gammaproteobacteria</taxon>
        <taxon>Oceanospirillales</taxon>
        <taxon>Halomonadaceae</taxon>
        <taxon>Halomonas</taxon>
    </lineage>
</organism>
<protein>
    <recommendedName>
        <fullName evidence="3">histidine kinase</fullName>
        <ecNumber evidence="3">2.7.13.3</ecNumber>
    </recommendedName>
</protein>
<dbReference type="GO" id="GO:0000155">
    <property type="term" value="F:phosphorelay sensor kinase activity"/>
    <property type="evidence" value="ECO:0007669"/>
    <property type="project" value="InterPro"/>
</dbReference>
<name>A0A1H7MPC2_9GAMM</name>
<dbReference type="Proteomes" id="UP000198807">
    <property type="component" value="Unassembled WGS sequence"/>
</dbReference>
<evidence type="ECO:0000256" key="8">
    <source>
        <dbReference type="ARBA" id="ARBA00022989"/>
    </source>
</evidence>
<keyword evidence="4" id="KW-0597">Phosphoprotein</keyword>
<dbReference type="InterPro" id="IPR005467">
    <property type="entry name" value="His_kinase_dom"/>
</dbReference>
<dbReference type="GO" id="GO:0005886">
    <property type="term" value="C:plasma membrane"/>
    <property type="evidence" value="ECO:0007669"/>
    <property type="project" value="TreeGrafter"/>
</dbReference>
<dbReference type="Pfam" id="PF02518">
    <property type="entry name" value="HATPase_c"/>
    <property type="match status" value="1"/>
</dbReference>
<sequence length="467" mass="51073">MIEVTGSLKRRLAVWLLVTVTGLGALLMVEAWMSTHRAAERAYDSQLEAAALTIAEAVQWQQGEPLVEVPAAALQILATRHQERVFYAVLDADGEAVSTNLPFAIEPAWREQVTSAPMALTTRLDGAAWRLYGREYDSAGWVSQEPVQIWVGHTRGGRVALADELFERTLTRFVAMVLLAGVLMALALRVALGPMRRLRRQLRHRDADDMRPLDARVPEEMRELAQTLDHLFARQRQSREELLRFTADASHQLKTPLAGLQSTSELALQSEDPADWQAALTAVHEGAGRTSRLAGQLLSLARLRHLGEADAVAPLDLAAVLRETVLEWAGREVARHHDLGLAELPDGPLWVCAEGWAIRELLGNLIDNALRYTPPGSVITLGVAVHGDEAVLFVEDDGPGVPADTRERLLQPFERGGRQDTDGSGLGLAIVDSIARGLGGRLTLGTCKPHGLVVRLHLPLCDPKETP</sequence>
<feature type="domain" description="Histidine kinase" evidence="12">
    <location>
        <begin position="248"/>
        <end position="462"/>
    </location>
</feature>
<dbReference type="AlphaFoldDB" id="A0A1H7MPC2"/>
<dbReference type="InterPro" id="IPR003594">
    <property type="entry name" value="HATPase_dom"/>
</dbReference>
<evidence type="ECO:0000256" key="1">
    <source>
        <dbReference type="ARBA" id="ARBA00000085"/>
    </source>
</evidence>
<keyword evidence="8 11" id="KW-1133">Transmembrane helix</keyword>
<dbReference type="CDD" id="cd00082">
    <property type="entry name" value="HisKA"/>
    <property type="match status" value="1"/>
</dbReference>
<dbReference type="InterPro" id="IPR003660">
    <property type="entry name" value="HAMP_dom"/>
</dbReference>
<keyword evidence="9" id="KW-0902">Two-component regulatory system</keyword>
<dbReference type="Pfam" id="PF08521">
    <property type="entry name" value="2CSK_N"/>
    <property type="match status" value="1"/>
</dbReference>
<feature type="transmembrane region" description="Helical" evidence="11">
    <location>
        <begin position="173"/>
        <end position="192"/>
    </location>
</feature>
<dbReference type="PANTHER" id="PTHR45436:SF1">
    <property type="entry name" value="SENSOR PROTEIN QSEC"/>
    <property type="match status" value="1"/>
</dbReference>
<proteinExistence type="predicted"/>
<feature type="domain" description="HAMP" evidence="13">
    <location>
        <begin position="189"/>
        <end position="240"/>
    </location>
</feature>
<keyword evidence="5" id="KW-0808">Transferase</keyword>
<dbReference type="InterPro" id="IPR013727">
    <property type="entry name" value="2CSK_N"/>
</dbReference>
<dbReference type="EMBL" id="FOBC01000007">
    <property type="protein sequence ID" value="SEL12467.1"/>
    <property type="molecule type" value="Genomic_DNA"/>
</dbReference>
<dbReference type="PRINTS" id="PR00344">
    <property type="entry name" value="BCTRLSENSOR"/>
</dbReference>
<dbReference type="PANTHER" id="PTHR45436">
    <property type="entry name" value="SENSOR HISTIDINE KINASE YKOH"/>
    <property type="match status" value="1"/>
</dbReference>
<reference evidence="15" key="1">
    <citation type="submission" date="2016-10" db="EMBL/GenBank/DDBJ databases">
        <authorList>
            <person name="Varghese N."/>
            <person name="Submissions S."/>
        </authorList>
    </citation>
    <scope>NUCLEOTIDE SEQUENCE [LARGE SCALE GENOMIC DNA]</scope>
    <source>
        <strain evidence="15">CGMCC 1.9150</strain>
    </source>
</reference>
<comment type="catalytic activity">
    <reaction evidence="1">
        <text>ATP + protein L-histidine = ADP + protein N-phospho-L-histidine.</text>
        <dbReference type="EC" id="2.7.13.3"/>
    </reaction>
</comment>
<dbReference type="Gene3D" id="3.30.565.10">
    <property type="entry name" value="Histidine kinase-like ATPase, C-terminal domain"/>
    <property type="match status" value="1"/>
</dbReference>
<evidence type="ECO:0000259" key="13">
    <source>
        <dbReference type="PROSITE" id="PS50885"/>
    </source>
</evidence>
<evidence type="ECO:0000256" key="5">
    <source>
        <dbReference type="ARBA" id="ARBA00022679"/>
    </source>
</evidence>
<evidence type="ECO:0000256" key="2">
    <source>
        <dbReference type="ARBA" id="ARBA00004370"/>
    </source>
</evidence>
<dbReference type="SMART" id="SM00387">
    <property type="entry name" value="HATPase_c"/>
    <property type="match status" value="1"/>
</dbReference>
<dbReference type="PROSITE" id="PS50109">
    <property type="entry name" value="HIS_KIN"/>
    <property type="match status" value="1"/>
</dbReference>
<dbReference type="Gene3D" id="1.10.287.130">
    <property type="match status" value="1"/>
</dbReference>
<evidence type="ECO:0000313" key="15">
    <source>
        <dbReference type="Proteomes" id="UP000198807"/>
    </source>
</evidence>
<evidence type="ECO:0000256" key="11">
    <source>
        <dbReference type="SAM" id="Phobius"/>
    </source>
</evidence>
<dbReference type="InterPro" id="IPR036097">
    <property type="entry name" value="HisK_dim/P_sf"/>
</dbReference>
<dbReference type="InterPro" id="IPR050428">
    <property type="entry name" value="TCS_sensor_his_kinase"/>
</dbReference>
<feature type="transmembrane region" description="Helical" evidence="11">
    <location>
        <begin position="12"/>
        <end position="33"/>
    </location>
</feature>
<dbReference type="SUPFAM" id="SSF55874">
    <property type="entry name" value="ATPase domain of HSP90 chaperone/DNA topoisomerase II/histidine kinase"/>
    <property type="match status" value="1"/>
</dbReference>
<dbReference type="InterPro" id="IPR036890">
    <property type="entry name" value="HATPase_C_sf"/>
</dbReference>
<evidence type="ECO:0000256" key="4">
    <source>
        <dbReference type="ARBA" id="ARBA00022553"/>
    </source>
</evidence>
<accession>A0A1H7MPC2</accession>
<dbReference type="RefSeq" id="WP_089712006.1">
    <property type="nucleotide sequence ID" value="NZ_FOBC01000007.1"/>
</dbReference>
<dbReference type="STRING" id="650850.SAMN04488129_10719"/>
<evidence type="ECO:0000256" key="7">
    <source>
        <dbReference type="ARBA" id="ARBA00022777"/>
    </source>
</evidence>
<evidence type="ECO:0000256" key="6">
    <source>
        <dbReference type="ARBA" id="ARBA00022692"/>
    </source>
</evidence>
<dbReference type="SMART" id="SM00388">
    <property type="entry name" value="HisKA"/>
    <property type="match status" value="1"/>
</dbReference>
<gene>
    <name evidence="14" type="ORF">SAMN04488129_10719</name>
</gene>
<comment type="subcellular location">
    <subcellularLocation>
        <location evidence="2">Membrane</location>
    </subcellularLocation>
</comment>
<dbReference type="CDD" id="cd00075">
    <property type="entry name" value="HATPase"/>
    <property type="match status" value="1"/>
</dbReference>
<dbReference type="OrthoDB" id="9809766at2"/>
<evidence type="ECO:0000256" key="10">
    <source>
        <dbReference type="ARBA" id="ARBA00023136"/>
    </source>
</evidence>
<dbReference type="InterPro" id="IPR003661">
    <property type="entry name" value="HisK_dim/P_dom"/>
</dbReference>
<dbReference type="InterPro" id="IPR004358">
    <property type="entry name" value="Sig_transdc_His_kin-like_C"/>
</dbReference>
<evidence type="ECO:0000256" key="9">
    <source>
        <dbReference type="ARBA" id="ARBA00023012"/>
    </source>
</evidence>
<evidence type="ECO:0000313" key="14">
    <source>
        <dbReference type="EMBL" id="SEL12467.1"/>
    </source>
</evidence>
<keyword evidence="15" id="KW-1185">Reference proteome</keyword>
<dbReference type="SUPFAM" id="SSF47384">
    <property type="entry name" value="Homodimeric domain of signal transducing histidine kinase"/>
    <property type="match status" value="1"/>
</dbReference>
<dbReference type="PROSITE" id="PS50885">
    <property type="entry name" value="HAMP"/>
    <property type="match status" value="1"/>
</dbReference>
<dbReference type="Pfam" id="PF00512">
    <property type="entry name" value="HisKA"/>
    <property type="match status" value="1"/>
</dbReference>
<keyword evidence="7 14" id="KW-0418">Kinase</keyword>
<keyword evidence="10 11" id="KW-0472">Membrane</keyword>